<sequence length="137" mass="15552">MENTYLLSMKAHIAEIEADLKGLTAILNERSMSRYEAKASERLIQTLVEACIGIAKHRCKQLGYPAPDNAYVAFERLSQHDVASMKSINWKRIIGMRNALVHDYLNINPEIIEQLIRENEYTALVTFAQEELDALGS</sequence>
<dbReference type="InterPro" id="IPR037038">
    <property type="entry name" value="HepT-like_sf"/>
</dbReference>
<dbReference type="Proteomes" id="UP001481413">
    <property type="component" value="Unassembled WGS sequence"/>
</dbReference>
<keyword evidence="2" id="KW-0540">Nuclease</keyword>
<dbReference type="NCBIfam" id="NF047751">
    <property type="entry name" value="HepT_toxin"/>
    <property type="match status" value="1"/>
</dbReference>
<comment type="caution">
    <text evidence="5">The sequence shown here is derived from an EMBL/GenBank/DDBJ whole genome shotgun (WGS) entry which is preliminary data.</text>
</comment>
<dbReference type="PANTHER" id="PTHR33397:SF5">
    <property type="entry name" value="RNASE YUTE-RELATED"/>
    <property type="match status" value="1"/>
</dbReference>
<dbReference type="Gene3D" id="1.20.120.580">
    <property type="entry name" value="bsu32300-like"/>
    <property type="match status" value="1"/>
</dbReference>
<dbReference type="InterPro" id="IPR052379">
    <property type="entry name" value="Type_VII_TA_RNase"/>
</dbReference>
<keyword evidence="1" id="KW-1277">Toxin-antitoxin system</keyword>
<gene>
    <name evidence="5" type="ORF">NBRC116585_12710</name>
</gene>
<dbReference type="EMBL" id="BAABWH010000003">
    <property type="protein sequence ID" value="GAA6145153.1"/>
    <property type="molecule type" value="Genomic_DNA"/>
</dbReference>
<evidence type="ECO:0000256" key="4">
    <source>
        <dbReference type="ARBA" id="ARBA00024207"/>
    </source>
</evidence>
<dbReference type="RefSeq" id="WP_353294095.1">
    <property type="nucleotide sequence ID" value="NZ_BAABWH010000003.1"/>
</dbReference>
<accession>A0ABP9ZYD1</accession>
<evidence type="ECO:0000256" key="1">
    <source>
        <dbReference type="ARBA" id="ARBA00022649"/>
    </source>
</evidence>
<evidence type="ECO:0000313" key="5">
    <source>
        <dbReference type="EMBL" id="GAA6145153.1"/>
    </source>
</evidence>
<organism evidence="5 6">
    <name type="scientific">Thalassolituus maritimus</name>
    <dbReference type="NCBI Taxonomy" id="484498"/>
    <lineage>
        <taxon>Bacteria</taxon>
        <taxon>Pseudomonadati</taxon>
        <taxon>Pseudomonadota</taxon>
        <taxon>Gammaproteobacteria</taxon>
        <taxon>Oceanospirillales</taxon>
        <taxon>Oceanospirillaceae</taxon>
        <taxon>Thalassolituus</taxon>
    </lineage>
</organism>
<name>A0ABP9ZYD1_9GAMM</name>
<reference evidence="5 6" key="1">
    <citation type="submission" date="2024-04" db="EMBL/GenBank/DDBJ databases">
        <title>Draft genome sequence of Thalassolituus maritimus NBRC 116585.</title>
        <authorList>
            <person name="Miyakawa T."/>
            <person name="Kusuya Y."/>
            <person name="Miura T."/>
        </authorList>
    </citation>
    <scope>NUCLEOTIDE SEQUENCE [LARGE SCALE GENOMIC DNA]</scope>
    <source>
        <strain evidence="5 6">5NW40-0001</strain>
    </source>
</reference>
<keyword evidence="3" id="KW-0378">Hydrolase</keyword>
<evidence type="ECO:0000256" key="2">
    <source>
        <dbReference type="ARBA" id="ARBA00022722"/>
    </source>
</evidence>
<evidence type="ECO:0000256" key="3">
    <source>
        <dbReference type="ARBA" id="ARBA00022801"/>
    </source>
</evidence>
<dbReference type="InterPro" id="IPR008201">
    <property type="entry name" value="HepT-like"/>
</dbReference>
<comment type="similarity">
    <text evidence="4">Belongs to the HepT RNase toxin family.</text>
</comment>
<protein>
    <recommendedName>
        <fullName evidence="7">DUF86 domain-containing protein</fullName>
    </recommendedName>
</protein>
<evidence type="ECO:0000313" key="6">
    <source>
        <dbReference type="Proteomes" id="UP001481413"/>
    </source>
</evidence>
<dbReference type="PANTHER" id="PTHR33397">
    <property type="entry name" value="UPF0331 PROTEIN YUTE"/>
    <property type="match status" value="1"/>
</dbReference>
<proteinExistence type="inferred from homology"/>
<keyword evidence="6" id="KW-1185">Reference proteome</keyword>
<dbReference type="Pfam" id="PF01934">
    <property type="entry name" value="HepT-like"/>
    <property type="match status" value="1"/>
</dbReference>
<evidence type="ECO:0008006" key="7">
    <source>
        <dbReference type="Google" id="ProtNLM"/>
    </source>
</evidence>